<sequence length="582" mass="67495">MDPNSCDPDECKQMCTKAHADGQGLCTGKPHEVEKKSRNFTTSTRKKMHMVNWNTLCNPKDQGGLGLRALEHYNQAFLMKMGWGIIIHKSNDLWAQVLRGKYACGNDIIPQVKSRMNSSNLWRGVSKVWHNVENNLCWRIGNGLKVNFWHDVWMHEYGPLKNHLLTEMREDEIHYKAVQYSIASGDWDWAKFIHLLPDEIVKNIAGIQAPNEHAGEDMIFWGLTNDGNFSVKSAYHAIAGFRHENVGSHWKFIWKWPVIQRVRSFLWLVAHERDITNLYRFNCNLSNSSLCPRCCNQVEDVLHAIRDCPEIKKLWQRLVRPQHWNTFFNLNVTDWLIWNWKNRIGVLEDVNWRTTFGFTCWISWKHRNEVIFENSIANNTDLFFSVLCRGKEYASCNNNRLYGVQQARSTKFIRWKPPRDDFVKCNVDGSVYEGKDAACGGLLRDAAGDFITCFSSNLGRCSITVAELHAIQEGLKMAWDHGYRNIIMEVDSQIAIDLIQKEINPLHPHCSIVKSIQHLMNRDWRVIFQHTYREGNGVADFLAHWGHELGIGTHYMHELPSEGEQILADDRMGICFPRVCVV</sequence>
<dbReference type="Pfam" id="PF13456">
    <property type="entry name" value="RVT_3"/>
    <property type="match status" value="1"/>
</dbReference>
<keyword evidence="3" id="KW-1185">Reference proteome</keyword>
<dbReference type="PANTHER" id="PTHR47723:SF13">
    <property type="entry name" value="PUTATIVE-RELATED"/>
    <property type="match status" value="1"/>
</dbReference>
<dbReference type="GO" id="GO:0004523">
    <property type="term" value="F:RNA-DNA hybrid ribonuclease activity"/>
    <property type="evidence" value="ECO:0007669"/>
    <property type="project" value="InterPro"/>
</dbReference>
<evidence type="ECO:0000259" key="1">
    <source>
        <dbReference type="PROSITE" id="PS50879"/>
    </source>
</evidence>
<name>A0A834WYD7_9FABA</name>
<dbReference type="PANTHER" id="PTHR47723">
    <property type="entry name" value="OS05G0353850 PROTEIN"/>
    <property type="match status" value="1"/>
</dbReference>
<evidence type="ECO:0000313" key="3">
    <source>
        <dbReference type="Proteomes" id="UP000634136"/>
    </source>
</evidence>
<feature type="domain" description="RNase H type-1" evidence="1">
    <location>
        <begin position="427"/>
        <end position="548"/>
    </location>
</feature>
<gene>
    <name evidence="2" type="ORF">G2W53_009646</name>
</gene>
<protein>
    <submittedName>
        <fullName evidence="2">Putative ribonuclease H protein At1g65750 family</fullName>
    </submittedName>
</protein>
<dbReference type="Proteomes" id="UP000634136">
    <property type="component" value="Unassembled WGS sequence"/>
</dbReference>
<dbReference type="EMBL" id="JAAIUW010000004">
    <property type="protein sequence ID" value="KAF7834787.1"/>
    <property type="molecule type" value="Genomic_DNA"/>
</dbReference>
<dbReference type="AlphaFoldDB" id="A0A834WYD7"/>
<dbReference type="InterPro" id="IPR026960">
    <property type="entry name" value="RVT-Znf"/>
</dbReference>
<dbReference type="InterPro" id="IPR002156">
    <property type="entry name" value="RNaseH_domain"/>
</dbReference>
<dbReference type="Pfam" id="PF13966">
    <property type="entry name" value="zf-RVT"/>
    <property type="match status" value="1"/>
</dbReference>
<dbReference type="InterPro" id="IPR036397">
    <property type="entry name" value="RNaseH_sf"/>
</dbReference>
<dbReference type="Gene3D" id="3.30.420.10">
    <property type="entry name" value="Ribonuclease H-like superfamily/Ribonuclease H"/>
    <property type="match status" value="1"/>
</dbReference>
<dbReference type="GO" id="GO:0003676">
    <property type="term" value="F:nucleic acid binding"/>
    <property type="evidence" value="ECO:0007669"/>
    <property type="project" value="InterPro"/>
</dbReference>
<dbReference type="OrthoDB" id="1436347at2759"/>
<comment type="caution">
    <text evidence="2">The sequence shown here is derived from an EMBL/GenBank/DDBJ whole genome shotgun (WGS) entry which is preliminary data.</text>
</comment>
<dbReference type="PROSITE" id="PS50879">
    <property type="entry name" value="RNASE_H_1"/>
    <property type="match status" value="1"/>
</dbReference>
<organism evidence="2 3">
    <name type="scientific">Senna tora</name>
    <dbReference type="NCBI Taxonomy" id="362788"/>
    <lineage>
        <taxon>Eukaryota</taxon>
        <taxon>Viridiplantae</taxon>
        <taxon>Streptophyta</taxon>
        <taxon>Embryophyta</taxon>
        <taxon>Tracheophyta</taxon>
        <taxon>Spermatophyta</taxon>
        <taxon>Magnoliopsida</taxon>
        <taxon>eudicotyledons</taxon>
        <taxon>Gunneridae</taxon>
        <taxon>Pentapetalae</taxon>
        <taxon>rosids</taxon>
        <taxon>fabids</taxon>
        <taxon>Fabales</taxon>
        <taxon>Fabaceae</taxon>
        <taxon>Caesalpinioideae</taxon>
        <taxon>Cassia clade</taxon>
        <taxon>Senna</taxon>
    </lineage>
</organism>
<dbReference type="InterPro" id="IPR012337">
    <property type="entry name" value="RNaseH-like_sf"/>
</dbReference>
<dbReference type="InterPro" id="IPR044730">
    <property type="entry name" value="RNase_H-like_dom_plant"/>
</dbReference>
<proteinExistence type="predicted"/>
<evidence type="ECO:0000313" key="2">
    <source>
        <dbReference type="EMBL" id="KAF7834787.1"/>
    </source>
</evidence>
<dbReference type="InterPro" id="IPR053151">
    <property type="entry name" value="RNase_H-like"/>
</dbReference>
<reference evidence="2" key="1">
    <citation type="submission" date="2020-09" db="EMBL/GenBank/DDBJ databases">
        <title>Genome-Enabled Discovery of Anthraquinone Biosynthesis in Senna tora.</title>
        <authorList>
            <person name="Kang S.-H."/>
            <person name="Pandey R.P."/>
            <person name="Lee C.-M."/>
            <person name="Sim J.-S."/>
            <person name="Jeong J.-T."/>
            <person name="Choi B.-S."/>
            <person name="Jung M."/>
            <person name="Ginzburg D."/>
            <person name="Zhao K."/>
            <person name="Won S.Y."/>
            <person name="Oh T.-J."/>
            <person name="Yu Y."/>
            <person name="Kim N.-H."/>
            <person name="Lee O.R."/>
            <person name="Lee T.-H."/>
            <person name="Bashyal P."/>
            <person name="Kim T.-S."/>
            <person name="Lee W.-H."/>
            <person name="Kawkins C."/>
            <person name="Kim C.-K."/>
            <person name="Kim J.S."/>
            <person name="Ahn B.O."/>
            <person name="Rhee S.Y."/>
            <person name="Sohng J.K."/>
        </authorList>
    </citation>
    <scope>NUCLEOTIDE SEQUENCE</scope>
    <source>
        <tissue evidence="2">Leaf</tissue>
    </source>
</reference>
<dbReference type="CDD" id="cd06222">
    <property type="entry name" value="RNase_H_like"/>
    <property type="match status" value="1"/>
</dbReference>
<accession>A0A834WYD7</accession>
<dbReference type="SUPFAM" id="SSF53098">
    <property type="entry name" value="Ribonuclease H-like"/>
    <property type="match status" value="1"/>
</dbReference>